<keyword evidence="12" id="KW-0648">Protein biosynthesis</keyword>
<dbReference type="GO" id="GO:0051123">
    <property type="term" value="P:RNA polymerase II preinitiation complex assembly"/>
    <property type="evidence" value="ECO:0007669"/>
    <property type="project" value="EnsemblFungi"/>
</dbReference>
<evidence type="ECO:0000256" key="3">
    <source>
        <dbReference type="ARBA" id="ARBA00019928"/>
    </source>
</evidence>
<evidence type="ECO:0000256" key="4">
    <source>
        <dbReference type="ARBA" id="ARBA00023015"/>
    </source>
</evidence>
<gene>
    <name evidence="12" type="ORF">BCR42DRAFT_399845</name>
</gene>
<comment type="caution">
    <text evidence="12">The sequence shown here is derived from an EMBL/GenBank/DDBJ whole genome shotgun (WGS) entry which is preliminary data.</text>
</comment>
<dbReference type="FunFam" id="1.10.287.190:FF:000001">
    <property type="entry name" value="Transcription initiation factor IIA subunit 2"/>
    <property type="match status" value="1"/>
</dbReference>
<feature type="domain" description="Transcription initiation factor IIA gamma subunit N-terminal" evidence="10">
    <location>
        <begin position="5"/>
        <end position="51"/>
    </location>
</feature>
<comment type="subunit">
    <text evidence="8">TFIIA is a heterodimer composed of the large TOA1 and the small TOA2 subunits.</text>
</comment>
<dbReference type="GO" id="GO:0017025">
    <property type="term" value="F:TBP-class protein binding"/>
    <property type="evidence" value="ECO:0007669"/>
    <property type="project" value="EnsemblFungi"/>
</dbReference>
<keyword evidence="13" id="KW-1185">Reference proteome</keyword>
<dbReference type="GO" id="GO:0005672">
    <property type="term" value="C:transcription factor TFIIA complex"/>
    <property type="evidence" value="ECO:0007669"/>
    <property type="project" value="EnsemblFungi"/>
</dbReference>
<comment type="subcellular location">
    <subcellularLocation>
        <location evidence="1 9">Nucleus</location>
    </subcellularLocation>
</comment>
<dbReference type="CDD" id="cd10014">
    <property type="entry name" value="TFIIA_gamma_C"/>
    <property type="match status" value="1"/>
</dbReference>
<evidence type="ECO:0000256" key="6">
    <source>
        <dbReference type="ARBA" id="ARBA00023242"/>
    </source>
</evidence>
<dbReference type="InterPro" id="IPR009083">
    <property type="entry name" value="TFIIA_a-hlx"/>
</dbReference>
<dbReference type="Pfam" id="PF02751">
    <property type="entry name" value="TFIIA_gamma_C"/>
    <property type="match status" value="1"/>
</dbReference>
<dbReference type="Pfam" id="PF02268">
    <property type="entry name" value="TFIIA_gamma_N"/>
    <property type="match status" value="1"/>
</dbReference>
<dbReference type="AlphaFoldDB" id="A0A1X2J0H9"/>
<feature type="domain" description="Transcription initiation factor IIA gamma subunit C-terminal" evidence="11">
    <location>
        <begin position="62"/>
        <end position="103"/>
    </location>
</feature>
<dbReference type="InterPro" id="IPR003194">
    <property type="entry name" value="TFIIA_gsu"/>
</dbReference>
<keyword evidence="6 9" id="KW-0539">Nucleus</keyword>
<evidence type="ECO:0000256" key="1">
    <source>
        <dbReference type="ARBA" id="ARBA00004123"/>
    </source>
</evidence>
<keyword evidence="5 9" id="KW-0804">Transcription</keyword>
<evidence type="ECO:0000313" key="12">
    <source>
        <dbReference type="EMBL" id="ORZ25301.1"/>
    </source>
</evidence>
<dbReference type="GO" id="GO:0003743">
    <property type="term" value="F:translation initiation factor activity"/>
    <property type="evidence" value="ECO:0007669"/>
    <property type="project" value="UniProtKB-KW"/>
</dbReference>
<evidence type="ECO:0000259" key="10">
    <source>
        <dbReference type="Pfam" id="PF02268"/>
    </source>
</evidence>
<dbReference type="PIRSF" id="PIRSF009415">
    <property type="entry name" value="Hum_TFIIA_gamma"/>
    <property type="match status" value="1"/>
</dbReference>
<dbReference type="FunFam" id="2.30.18.10:FF:000003">
    <property type="entry name" value="Transcription initiation factor IIA subunit 2"/>
    <property type="match status" value="1"/>
</dbReference>
<evidence type="ECO:0000256" key="5">
    <source>
        <dbReference type="ARBA" id="ARBA00023163"/>
    </source>
</evidence>
<sequence length="109" mass="12450">MSTPFYELYRRSSIGMALTDSLDELIQSGHLNPQLAMRVLTTFDKSISEGLAQLVRNRAVIKGHLHTYRFCDDVWTFIIENPNFKFDQNTLSSDKVKIVACNAKRPGEQ</sequence>
<comment type="function">
    <text evidence="7">TFIIA is a component of the transcription machinery of RNA polymerase II and plays an important role in transcriptional activation. TFIIA in a complex with TBP mediates transcriptional activity.</text>
</comment>
<evidence type="ECO:0000256" key="9">
    <source>
        <dbReference type="PIRNR" id="PIRNR009415"/>
    </source>
</evidence>
<protein>
    <recommendedName>
        <fullName evidence="3 9">Transcription initiation factor IIA subunit 2</fullName>
    </recommendedName>
</protein>
<keyword evidence="4 9" id="KW-0805">Transcription regulation</keyword>
<evidence type="ECO:0000256" key="8">
    <source>
        <dbReference type="ARBA" id="ARBA00063181"/>
    </source>
</evidence>
<dbReference type="Gene3D" id="2.30.18.10">
    <property type="entry name" value="Transcription factor IIA (TFIIA), beta-barrel domain"/>
    <property type="match status" value="1"/>
</dbReference>
<dbReference type="PANTHER" id="PTHR10966">
    <property type="entry name" value="TRANSCRIPTION INITIATION FACTOR IIA SUBUNIT 2"/>
    <property type="match status" value="1"/>
</dbReference>
<dbReference type="SUPFAM" id="SSF50784">
    <property type="entry name" value="Transcription factor IIA (TFIIA), beta-barrel domain"/>
    <property type="match status" value="1"/>
</dbReference>
<dbReference type="OrthoDB" id="586585at2759"/>
<evidence type="ECO:0000256" key="7">
    <source>
        <dbReference type="ARBA" id="ARBA00024733"/>
    </source>
</evidence>
<evidence type="ECO:0000256" key="2">
    <source>
        <dbReference type="ARBA" id="ARBA00007675"/>
    </source>
</evidence>
<dbReference type="CDD" id="cd10145">
    <property type="entry name" value="TFIIA_gamma_N"/>
    <property type="match status" value="1"/>
</dbReference>
<dbReference type="InterPro" id="IPR015871">
    <property type="entry name" value="TFIIA_gsu_C"/>
</dbReference>
<dbReference type="Proteomes" id="UP000193560">
    <property type="component" value="Unassembled WGS sequence"/>
</dbReference>
<dbReference type="STRING" id="90262.A0A1X2J0H9"/>
<dbReference type="SUPFAM" id="SSF47396">
    <property type="entry name" value="Transcription factor IIA (TFIIA), alpha-helical domain"/>
    <property type="match status" value="1"/>
</dbReference>
<dbReference type="EMBL" id="MCGE01000001">
    <property type="protein sequence ID" value="ORZ25301.1"/>
    <property type="molecule type" value="Genomic_DNA"/>
</dbReference>
<reference evidence="12 13" key="1">
    <citation type="submission" date="2016-07" db="EMBL/GenBank/DDBJ databases">
        <title>Pervasive Adenine N6-methylation of Active Genes in Fungi.</title>
        <authorList>
            <consortium name="DOE Joint Genome Institute"/>
            <person name="Mondo S.J."/>
            <person name="Dannebaum R.O."/>
            <person name="Kuo R.C."/>
            <person name="Labutti K."/>
            <person name="Haridas S."/>
            <person name="Kuo A."/>
            <person name="Salamov A."/>
            <person name="Ahrendt S.R."/>
            <person name="Lipzen A."/>
            <person name="Sullivan W."/>
            <person name="Andreopoulos W.B."/>
            <person name="Clum A."/>
            <person name="Lindquist E."/>
            <person name="Daum C."/>
            <person name="Ramamoorthy G.K."/>
            <person name="Gryganskyi A."/>
            <person name="Culley D."/>
            <person name="Magnuson J.K."/>
            <person name="James T.Y."/>
            <person name="O'Malley M.A."/>
            <person name="Stajich J.E."/>
            <person name="Spatafora J.W."/>
            <person name="Visel A."/>
            <person name="Grigoriev I.V."/>
        </authorList>
    </citation>
    <scope>NUCLEOTIDE SEQUENCE [LARGE SCALE GENOMIC DNA]</scope>
    <source>
        <strain evidence="12 13">NRRL 1336</strain>
    </source>
</reference>
<dbReference type="GO" id="GO:0060261">
    <property type="term" value="P:positive regulation of transcription initiation by RNA polymerase II"/>
    <property type="evidence" value="ECO:0007669"/>
    <property type="project" value="EnsemblFungi"/>
</dbReference>
<dbReference type="GO" id="GO:0000979">
    <property type="term" value="F:RNA polymerase II core promoter sequence-specific DNA binding"/>
    <property type="evidence" value="ECO:0007669"/>
    <property type="project" value="EnsemblFungi"/>
</dbReference>
<evidence type="ECO:0000259" key="11">
    <source>
        <dbReference type="Pfam" id="PF02751"/>
    </source>
</evidence>
<accession>A0A1X2J0H9</accession>
<organism evidence="12 13">
    <name type="scientific">Absidia repens</name>
    <dbReference type="NCBI Taxonomy" id="90262"/>
    <lineage>
        <taxon>Eukaryota</taxon>
        <taxon>Fungi</taxon>
        <taxon>Fungi incertae sedis</taxon>
        <taxon>Mucoromycota</taxon>
        <taxon>Mucoromycotina</taxon>
        <taxon>Mucoromycetes</taxon>
        <taxon>Mucorales</taxon>
        <taxon>Cunninghamellaceae</taxon>
        <taxon>Absidia</taxon>
    </lineage>
</organism>
<proteinExistence type="inferred from homology"/>
<dbReference type="Gene3D" id="1.10.287.190">
    <property type="entry name" value="Transcription factor IIA gamma subunit, alpha-helical domain"/>
    <property type="match status" value="1"/>
</dbReference>
<keyword evidence="12" id="KW-0396">Initiation factor</keyword>
<name>A0A1X2J0H9_9FUNG</name>
<comment type="similarity">
    <text evidence="2 9">Belongs to the TFIIA subunit 2 family.</text>
</comment>
<evidence type="ECO:0000313" key="13">
    <source>
        <dbReference type="Proteomes" id="UP000193560"/>
    </source>
</evidence>
<dbReference type="InterPro" id="IPR009088">
    <property type="entry name" value="TFIIA_b-brl"/>
</dbReference>
<dbReference type="InterPro" id="IPR015872">
    <property type="entry name" value="TFIIA_gsu_N"/>
</dbReference>